<dbReference type="InterPro" id="IPR001296">
    <property type="entry name" value="Glyco_trans_1"/>
</dbReference>
<dbReference type="CDD" id="cd03820">
    <property type="entry name" value="GT4_AmsD-like"/>
    <property type="match status" value="1"/>
</dbReference>
<dbReference type="EMBL" id="JACRUM010000004">
    <property type="protein sequence ID" value="MBC5863505.1"/>
    <property type="molecule type" value="Genomic_DNA"/>
</dbReference>
<dbReference type="Proteomes" id="UP000621670">
    <property type="component" value="Unassembled WGS sequence"/>
</dbReference>
<dbReference type="Pfam" id="PF00534">
    <property type="entry name" value="Glycos_transf_1"/>
    <property type="match status" value="1"/>
</dbReference>
<organism evidence="3 4">
    <name type="scientific">Flavobacterium turcicum</name>
    <dbReference type="NCBI Taxonomy" id="2764718"/>
    <lineage>
        <taxon>Bacteria</taxon>
        <taxon>Pseudomonadati</taxon>
        <taxon>Bacteroidota</taxon>
        <taxon>Flavobacteriia</taxon>
        <taxon>Flavobacteriales</taxon>
        <taxon>Flavobacteriaceae</taxon>
        <taxon>Flavobacterium</taxon>
    </lineage>
</organism>
<keyword evidence="4" id="KW-1185">Reference proteome</keyword>
<feature type="domain" description="Glycosyltransferase subfamily 4-like N-terminal" evidence="2">
    <location>
        <begin position="14"/>
        <end position="168"/>
    </location>
</feature>
<dbReference type="InterPro" id="IPR028098">
    <property type="entry name" value="Glyco_trans_4-like_N"/>
</dbReference>
<evidence type="ECO:0000259" key="1">
    <source>
        <dbReference type="Pfam" id="PF00534"/>
    </source>
</evidence>
<dbReference type="Gene3D" id="3.40.50.2000">
    <property type="entry name" value="Glycogen Phosphorylase B"/>
    <property type="match status" value="2"/>
</dbReference>
<protein>
    <submittedName>
        <fullName evidence="3">Glycosyltransferase family 4 protein</fullName>
    </submittedName>
</protein>
<evidence type="ECO:0000313" key="4">
    <source>
        <dbReference type="Proteomes" id="UP000621670"/>
    </source>
</evidence>
<dbReference type="PANTHER" id="PTHR12526">
    <property type="entry name" value="GLYCOSYLTRANSFERASE"/>
    <property type="match status" value="1"/>
</dbReference>
<gene>
    <name evidence="3" type="ORF">H8R26_08725</name>
</gene>
<dbReference type="PANTHER" id="PTHR12526:SF630">
    <property type="entry name" value="GLYCOSYLTRANSFERASE"/>
    <property type="match status" value="1"/>
</dbReference>
<feature type="domain" description="Glycosyl transferase family 1" evidence="1">
    <location>
        <begin position="185"/>
        <end position="339"/>
    </location>
</feature>
<name>A0ABR7JG72_9FLAO</name>
<dbReference type="Pfam" id="PF13439">
    <property type="entry name" value="Glyco_transf_4"/>
    <property type="match status" value="1"/>
</dbReference>
<dbReference type="SUPFAM" id="SSF53756">
    <property type="entry name" value="UDP-Glycosyltransferase/glycogen phosphorylase"/>
    <property type="match status" value="1"/>
</dbReference>
<proteinExistence type="predicted"/>
<evidence type="ECO:0000313" key="3">
    <source>
        <dbReference type="EMBL" id="MBC5863505.1"/>
    </source>
</evidence>
<reference evidence="3 4" key="1">
    <citation type="submission" date="2020-08" db="EMBL/GenBank/DDBJ databases">
        <title>Description of novel Flavobacterium F-400 isolate.</title>
        <authorList>
            <person name="Saticioglu I."/>
            <person name="Duman M."/>
            <person name="Altun S."/>
        </authorList>
    </citation>
    <scope>NUCLEOTIDE SEQUENCE [LARGE SCALE GENOMIC DNA]</scope>
    <source>
        <strain evidence="3 4">F-400</strain>
    </source>
</reference>
<comment type="caution">
    <text evidence="3">The sequence shown here is derived from an EMBL/GenBank/DDBJ whole genome shotgun (WGS) entry which is preliminary data.</text>
</comment>
<sequence length="360" mass="40916">MKILYVVPSINNDGGVARVLALKANYLIRNWQYEVHIVTQNQGHTPLFYEFDTAIAIHDIALKKNSVGFVFDYITKLKKIINTVQPDVVLVCDNGLKAFLLPFFLGVKMPLILEIHSSKFIEERPARHFLHQGFRWMKYRYKNFCAKHFSQIVYLSENSKKEWNNINGVILPNPVWIENVAVGEDKRKIVLAIARNCYEKGLDRLLPIWSAVTNEHPDWKLHIIGDQVAQLQAQVDLLDISDSVCLQQSVTAIDVVYANASVFVLSSRFDCYPMVLLEAMASGLPCIAYDCPCGPAAIIESGETGFLIPNGNQELFVSHLKQLLADENLRLEMGKKGKEKVVQQSIDHIMEQWNTFLRAI</sequence>
<accession>A0ABR7JG72</accession>
<dbReference type="RefSeq" id="WP_166136704.1">
    <property type="nucleotide sequence ID" value="NZ_JAAOBY010000005.1"/>
</dbReference>
<evidence type="ECO:0000259" key="2">
    <source>
        <dbReference type="Pfam" id="PF13439"/>
    </source>
</evidence>